<dbReference type="Proteomes" id="UP000001868">
    <property type="component" value="Chromosome"/>
</dbReference>
<keyword evidence="2" id="KW-0489">Methyltransferase</keyword>
<dbReference type="KEGG" id="pzu:PHZ_c0110"/>
<dbReference type="GO" id="GO:0032259">
    <property type="term" value="P:methylation"/>
    <property type="evidence" value="ECO:0007669"/>
    <property type="project" value="UniProtKB-KW"/>
</dbReference>
<protein>
    <submittedName>
        <fullName evidence="2">SAM-dependent methyltransferase</fullName>
    </submittedName>
</protein>
<dbReference type="InterPro" id="IPR052514">
    <property type="entry name" value="SAM-dependent_MTase"/>
</dbReference>
<dbReference type="PANTHER" id="PTHR34203">
    <property type="entry name" value="METHYLTRANSFERASE, FKBM FAMILY PROTEIN"/>
    <property type="match status" value="1"/>
</dbReference>
<accession>B4RCC5</accession>
<feature type="domain" description="Methyltransferase FkbM" evidence="1">
    <location>
        <begin position="57"/>
        <end position="211"/>
    </location>
</feature>
<dbReference type="Pfam" id="PF05050">
    <property type="entry name" value="Methyltransf_21"/>
    <property type="match status" value="1"/>
</dbReference>
<name>B4RCC5_PHEZH</name>
<organism evidence="2 3">
    <name type="scientific">Phenylobacterium zucineum (strain HLK1)</name>
    <dbReference type="NCBI Taxonomy" id="450851"/>
    <lineage>
        <taxon>Bacteria</taxon>
        <taxon>Pseudomonadati</taxon>
        <taxon>Pseudomonadota</taxon>
        <taxon>Alphaproteobacteria</taxon>
        <taxon>Caulobacterales</taxon>
        <taxon>Caulobacteraceae</taxon>
        <taxon>Phenylobacterium</taxon>
    </lineage>
</organism>
<evidence type="ECO:0000313" key="3">
    <source>
        <dbReference type="Proteomes" id="UP000001868"/>
    </source>
</evidence>
<gene>
    <name evidence="2" type="ordered locus">PHZ_c0110</name>
</gene>
<dbReference type="GO" id="GO:0008168">
    <property type="term" value="F:methyltransferase activity"/>
    <property type="evidence" value="ECO:0007669"/>
    <property type="project" value="UniProtKB-KW"/>
</dbReference>
<dbReference type="OrthoDB" id="5679686at2"/>
<sequence length="267" mass="28883">MGTAVSDLQRYETRDGPMLGFASDIYVARSLELYGEYCPGERRLFDQLVKPGHTVVEIGANIGSHTVALARACAPGPLYAFEPQQRVFQALCANLALNGVANAVAYPEACGEAPGWAVVPRLDYGAVRNPGGVALQPDGSEGLRTRIVRLDDLELPACHLLKVDVEGFEPAVLRGAAGTIARCRPILYVENDRAANQQAVIDLIHGQGYRMYWHTPALFDPQNFRGNAENVFPGTVSLNLLAIPSERPSNIAAPPIDPANWRSPIKV</sequence>
<evidence type="ECO:0000259" key="1">
    <source>
        <dbReference type="Pfam" id="PF05050"/>
    </source>
</evidence>
<dbReference type="InterPro" id="IPR029063">
    <property type="entry name" value="SAM-dependent_MTases_sf"/>
</dbReference>
<keyword evidence="3" id="KW-1185">Reference proteome</keyword>
<keyword evidence="2" id="KW-0808">Transferase</keyword>
<dbReference type="EMBL" id="CP000747">
    <property type="protein sequence ID" value="ACG76524.1"/>
    <property type="molecule type" value="Genomic_DNA"/>
</dbReference>
<evidence type="ECO:0000313" key="2">
    <source>
        <dbReference type="EMBL" id="ACG76524.1"/>
    </source>
</evidence>
<dbReference type="InterPro" id="IPR006342">
    <property type="entry name" value="FkbM_mtfrase"/>
</dbReference>
<dbReference type="NCBIfam" id="TIGR01444">
    <property type="entry name" value="fkbM_fam"/>
    <property type="match status" value="1"/>
</dbReference>
<dbReference type="HOGENOM" id="CLU_081241_1_0_5"/>
<dbReference type="Gene3D" id="3.40.50.150">
    <property type="entry name" value="Vaccinia Virus protein VP39"/>
    <property type="match status" value="1"/>
</dbReference>
<dbReference type="STRING" id="450851.PHZ_c0110"/>
<dbReference type="AlphaFoldDB" id="B4RCC5"/>
<reference evidence="2 3" key="1">
    <citation type="journal article" date="2008" name="BMC Genomics">
        <title>Complete genome of Phenylobacterium zucineum - a novel facultative intracellular bacterium isolated from human erythroleukemia cell line K562.</title>
        <authorList>
            <person name="Luo Y."/>
            <person name="Xu X."/>
            <person name="Ding Z."/>
            <person name="Liu Z."/>
            <person name="Zhang B."/>
            <person name="Yan Z."/>
            <person name="Sun J."/>
            <person name="Hu S."/>
            <person name="Hu X."/>
        </authorList>
    </citation>
    <scope>NUCLEOTIDE SEQUENCE [LARGE SCALE GENOMIC DNA]</scope>
    <source>
        <strain evidence="2 3">HLK1</strain>
    </source>
</reference>
<proteinExistence type="predicted"/>
<dbReference type="PANTHER" id="PTHR34203:SF15">
    <property type="entry name" value="SLL1173 PROTEIN"/>
    <property type="match status" value="1"/>
</dbReference>
<dbReference type="SUPFAM" id="SSF53335">
    <property type="entry name" value="S-adenosyl-L-methionine-dependent methyltransferases"/>
    <property type="match status" value="1"/>
</dbReference>
<dbReference type="eggNOG" id="COG2520">
    <property type="taxonomic scope" value="Bacteria"/>
</dbReference>